<evidence type="ECO:0000313" key="1">
    <source>
        <dbReference type="EMBL" id="MBM3273910.1"/>
    </source>
</evidence>
<dbReference type="Proteomes" id="UP000703893">
    <property type="component" value="Unassembled WGS sequence"/>
</dbReference>
<evidence type="ECO:0000313" key="2">
    <source>
        <dbReference type="Proteomes" id="UP000703893"/>
    </source>
</evidence>
<dbReference type="AlphaFoldDB" id="A0A937X3Z0"/>
<gene>
    <name evidence="1" type="ORF">FJZ00_02065</name>
</gene>
<organism evidence="1 2">
    <name type="scientific">Candidatus Tanganyikabacteria bacterium</name>
    <dbReference type="NCBI Taxonomy" id="2961651"/>
    <lineage>
        <taxon>Bacteria</taxon>
        <taxon>Bacillati</taxon>
        <taxon>Candidatus Sericytochromatia</taxon>
        <taxon>Candidatus Tanganyikabacteria</taxon>
    </lineage>
</organism>
<reference evidence="1 2" key="1">
    <citation type="submission" date="2019-03" db="EMBL/GenBank/DDBJ databases">
        <title>Lake Tanganyika Metagenome-Assembled Genomes (MAGs).</title>
        <authorList>
            <person name="Tran P."/>
        </authorList>
    </citation>
    <scope>NUCLEOTIDE SEQUENCE [LARGE SCALE GENOMIC DNA]</scope>
    <source>
        <strain evidence="1">K_DeepCast_65m_m2_236</strain>
    </source>
</reference>
<comment type="caution">
    <text evidence="1">The sequence shown here is derived from an EMBL/GenBank/DDBJ whole genome shotgun (WGS) entry which is preliminary data.</text>
</comment>
<dbReference type="EMBL" id="VGJX01000075">
    <property type="protein sequence ID" value="MBM3273910.1"/>
    <property type="molecule type" value="Genomic_DNA"/>
</dbReference>
<sequence length="87" mass="9906">MRDQASDRGRAPRTSGVEEDFGKVRAFAEEAVEFWHRFTGDIARAKKSGAHPFPFRVERGPIEPRPDFIDRAALARYALARYAGRRS</sequence>
<accession>A0A937X3Z0</accession>
<name>A0A937X3Z0_9BACT</name>
<proteinExistence type="predicted"/>
<protein>
    <submittedName>
        <fullName evidence="1">Uncharacterized protein</fullName>
    </submittedName>
</protein>